<dbReference type="PANTHER" id="PTHR36508">
    <property type="entry name" value="PROTEIN SLYX"/>
    <property type="match status" value="1"/>
</dbReference>
<proteinExistence type="inferred from homology"/>
<evidence type="ECO:0000256" key="1">
    <source>
        <dbReference type="HAMAP-Rule" id="MF_00715"/>
    </source>
</evidence>
<dbReference type="Pfam" id="PF04102">
    <property type="entry name" value="SlyX"/>
    <property type="match status" value="1"/>
</dbReference>
<protein>
    <recommendedName>
        <fullName evidence="1">Protein SlyX homolog</fullName>
    </recommendedName>
</protein>
<name>A0AAU7JKZ9_9HYPH</name>
<comment type="similarity">
    <text evidence="1">Belongs to the SlyX family.</text>
</comment>
<feature type="coiled-coil region" evidence="2">
    <location>
        <begin position="27"/>
        <end position="61"/>
    </location>
</feature>
<dbReference type="HAMAP" id="MF_00715">
    <property type="entry name" value="SlyX"/>
    <property type="match status" value="1"/>
</dbReference>
<keyword evidence="2" id="KW-0175">Coiled coil</keyword>
<dbReference type="RefSeq" id="WP_406857842.1">
    <property type="nucleotide sequence ID" value="NZ_CP157484.1"/>
</dbReference>
<evidence type="ECO:0000256" key="2">
    <source>
        <dbReference type="SAM" id="Coils"/>
    </source>
</evidence>
<evidence type="ECO:0000313" key="3">
    <source>
        <dbReference type="EMBL" id="XBO40988.1"/>
    </source>
</evidence>
<dbReference type="PANTHER" id="PTHR36508:SF1">
    <property type="entry name" value="PROTEIN SLYX"/>
    <property type="match status" value="1"/>
</dbReference>
<dbReference type="Gene3D" id="1.20.5.300">
    <property type="match status" value="1"/>
</dbReference>
<dbReference type="InterPro" id="IPR007236">
    <property type="entry name" value="SlyX"/>
</dbReference>
<reference evidence="3" key="1">
    <citation type="submission" date="2024-05" db="EMBL/GenBank/DDBJ databases">
        <authorList>
            <person name="Kim S."/>
            <person name="Heo J."/>
            <person name="Choi H."/>
            <person name="Choi Y."/>
            <person name="Kwon S.-W."/>
            <person name="Kim Y."/>
        </authorList>
    </citation>
    <scope>NUCLEOTIDE SEQUENCE</scope>
    <source>
        <strain evidence="3">KACC 23698</strain>
    </source>
</reference>
<dbReference type="AlphaFoldDB" id="A0AAU7JKZ9"/>
<sequence length="73" mass="8234">MTSNDPGDLGARVDTLEVALAYQDDLIEQLNATVTEQARMIDMLKRRMDELKERVLDLQVAGAPRDEPPPPHY</sequence>
<accession>A0AAU7JKZ9</accession>
<organism evidence="3">
    <name type="scientific">Alsobacter sp. KACC 23698</name>
    <dbReference type="NCBI Taxonomy" id="3149229"/>
    <lineage>
        <taxon>Bacteria</taxon>
        <taxon>Pseudomonadati</taxon>
        <taxon>Pseudomonadota</taxon>
        <taxon>Alphaproteobacteria</taxon>
        <taxon>Hyphomicrobiales</taxon>
        <taxon>Alsobacteraceae</taxon>
        <taxon>Alsobacter</taxon>
    </lineage>
</organism>
<dbReference type="EMBL" id="CP157484">
    <property type="protein sequence ID" value="XBO40988.1"/>
    <property type="molecule type" value="Genomic_DNA"/>
</dbReference>
<gene>
    <name evidence="1" type="primary">slyX</name>
    <name evidence="3" type="ORF">ABEG18_09585</name>
</gene>